<dbReference type="AlphaFoldDB" id="A0AAE3M419"/>
<sequence length="106" mass="12109">MQLAVRIVKMYQHLSSDKKEYILSKQVLRSGTSIGANIEEAIGGISKADFKAKMSIAYKEARETDYWLRLLKDTDYLNVEAFNSIRADVSELLKLLYSIIKSCDKK</sequence>
<organism evidence="1 2">
    <name type="scientific">Plebeiibacterium sediminum</name>
    <dbReference type="NCBI Taxonomy" id="2992112"/>
    <lineage>
        <taxon>Bacteria</taxon>
        <taxon>Pseudomonadati</taxon>
        <taxon>Bacteroidota</taxon>
        <taxon>Bacteroidia</taxon>
        <taxon>Marinilabiliales</taxon>
        <taxon>Marinilabiliaceae</taxon>
        <taxon>Plebeiibacterium</taxon>
    </lineage>
</organism>
<accession>A0AAE3M419</accession>
<dbReference type="PANTHER" id="PTHR38471">
    <property type="entry name" value="FOUR HELIX BUNDLE PROTEIN"/>
    <property type="match status" value="1"/>
</dbReference>
<name>A0AAE3M419_9BACT</name>
<protein>
    <submittedName>
        <fullName evidence="1">Four helix bundle protein</fullName>
    </submittedName>
</protein>
<dbReference type="PANTHER" id="PTHR38471:SF2">
    <property type="entry name" value="FOUR HELIX BUNDLE PROTEIN"/>
    <property type="match status" value="1"/>
</dbReference>
<dbReference type="NCBIfam" id="TIGR02436">
    <property type="entry name" value="four helix bundle protein"/>
    <property type="match status" value="1"/>
</dbReference>
<dbReference type="Proteomes" id="UP001209229">
    <property type="component" value="Unassembled WGS sequence"/>
</dbReference>
<reference evidence="1" key="1">
    <citation type="submission" date="2022-10" db="EMBL/GenBank/DDBJ databases">
        <authorList>
            <person name="Yu W.X."/>
        </authorList>
    </citation>
    <scope>NUCLEOTIDE SEQUENCE</scope>
    <source>
        <strain evidence="1">AAT</strain>
    </source>
</reference>
<keyword evidence="2" id="KW-1185">Reference proteome</keyword>
<dbReference type="RefSeq" id="WP_301190199.1">
    <property type="nucleotide sequence ID" value="NZ_JAPDPJ010000016.1"/>
</dbReference>
<dbReference type="InterPro" id="IPR012657">
    <property type="entry name" value="23S_rRNA-intervening_sequence"/>
</dbReference>
<dbReference type="EMBL" id="JAPDPJ010000016">
    <property type="protein sequence ID" value="MCW3786621.1"/>
    <property type="molecule type" value="Genomic_DNA"/>
</dbReference>
<dbReference type="Gene3D" id="1.20.1440.60">
    <property type="entry name" value="23S rRNA-intervening sequence"/>
    <property type="match status" value="1"/>
</dbReference>
<evidence type="ECO:0000313" key="1">
    <source>
        <dbReference type="EMBL" id="MCW3786621.1"/>
    </source>
</evidence>
<dbReference type="InterPro" id="IPR036583">
    <property type="entry name" value="23S_rRNA_IVS_sf"/>
</dbReference>
<proteinExistence type="predicted"/>
<dbReference type="SUPFAM" id="SSF158446">
    <property type="entry name" value="IVS-encoded protein-like"/>
    <property type="match status" value="1"/>
</dbReference>
<dbReference type="Pfam" id="PF05635">
    <property type="entry name" value="23S_rRNA_IVP"/>
    <property type="match status" value="1"/>
</dbReference>
<dbReference type="PIRSF" id="PIRSF035652">
    <property type="entry name" value="CHP02436"/>
    <property type="match status" value="1"/>
</dbReference>
<comment type="caution">
    <text evidence="1">The sequence shown here is derived from an EMBL/GenBank/DDBJ whole genome shotgun (WGS) entry which is preliminary data.</text>
</comment>
<gene>
    <name evidence="1" type="ORF">OM075_09090</name>
</gene>
<evidence type="ECO:0000313" key="2">
    <source>
        <dbReference type="Proteomes" id="UP001209229"/>
    </source>
</evidence>